<protein>
    <submittedName>
        <fullName evidence="2">Uncharacterized protein</fullName>
    </submittedName>
</protein>
<proteinExistence type="predicted"/>
<reference evidence="2" key="1">
    <citation type="submission" date="2021-01" db="EMBL/GenBank/DDBJ databases">
        <authorList>
            <person name="Corre E."/>
            <person name="Pelletier E."/>
            <person name="Niang G."/>
            <person name="Scheremetjew M."/>
            <person name="Finn R."/>
            <person name="Kale V."/>
            <person name="Holt S."/>
            <person name="Cochrane G."/>
            <person name="Meng A."/>
            <person name="Brown T."/>
            <person name="Cohen L."/>
        </authorList>
    </citation>
    <scope>NUCLEOTIDE SEQUENCE</scope>
    <source>
        <strain evidence="2">CCMP 410</strain>
    </source>
</reference>
<feature type="region of interest" description="Disordered" evidence="1">
    <location>
        <begin position="1"/>
        <end position="29"/>
    </location>
</feature>
<dbReference type="AlphaFoldDB" id="A0A7S1Y8K2"/>
<sequence>MASFDRRTQGPVWSNWIGGKRQSSQRKDRQATSFLVLREELSCFDRKVGFEQGHKFEVTEDLPDVSDNCSYGSRWRLELPEHRAADAYSTCRSAMNYVSNE</sequence>
<accession>A0A7S1Y8K2</accession>
<dbReference type="EMBL" id="HBGK01030153">
    <property type="protein sequence ID" value="CAD9288520.1"/>
    <property type="molecule type" value="Transcribed_RNA"/>
</dbReference>
<name>A0A7S1Y8K2_9STRA</name>
<organism evidence="2">
    <name type="scientific">Grammatophora oceanica</name>
    <dbReference type="NCBI Taxonomy" id="210454"/>
    <lineage>
        <taxon>Eukaryota</taxon>
        <taxon>Sar</taxon>
        <taxon>Stramenopiles</taxon>
        <taxon>Ochrophyta</taxon>
        <taxon>Bacillariophyta</taxon>
        <taxon>Fragilariophyceae</taxon>
        <taxon>Fragilariophycidae</taxon>
        <taxon>Rhabdonematales</taxon>
        <taxon>Grammatophoraceae</taxon>
        <taxon>Grammatophora</taxon>
    </lineage>
</organism>
<evidence type="ECO:0000256" key="1">
    <source>
        <dbReference type="SAM" id="MobiDB-lite"/>
    </source>
</evidence>
<evidence type="ECO:0000313" key="2">
    <source>
        <dbReference type="EMBL" id="CAD9288520.1"/>
    </source>
</evidence>
<gene>
    <name evidence="2" type="ORF">GOCE00092_LOCUS15736</name>
</gene>